<organism evidence="2 3">
    <name type="scientific">Jiangella alba</name>
    <dbReference type="NCBI Taxonomy" id="561176"/>
    <lineage>
        <taxon>Bacteria</taxon>
        <taxon>Bacillati</taxon>
        <taxon>Actinomycetota</taxon>
        <taxon>Actinomycetes</taxon>
        <taxon>Jiangellales</taxon>
        <taxon>Jiangellaceae</taxon>
        <taxon>Jiangella</taxon>
    </lineage>
</organism>
<evidence type="ECO:0000313" key="2">
    <source>
        <dbReference type="EMBL" id="SEE78810.1"/>
    </source>
</evidence>
<dbReference type="GO" id="GO:0004519">
    <property type="term" value="F:endonuclease activity"/>
    <property type="evidence" value="ECO:0007669"/>
    <property type="project" value="UniProtKB-KW"/>
</dbReference>
<sequence>MKTLELPDVVEWTPEVLERLSPEFRYEVREGNLVVMAAAMRPWHADVQSRVRNLLVDRGGPTYIEQGVILPDGEIRTCDVGVFARPPSGKSAYHPAADFALLVEVVSDGSRREDREVKPRLYAAAGVPEYWRIEEDTDGEAVVYQYRLARLTDGPATYVETRVTTLTTLES</sequence>
<keyword evidence="3" id="KW-1185">Reference proteome</keyword>
<evidence type="ECO:0000259" key="1">
    <source>
        <dbReference type="Pfam" id="PF05685"/>
    </source>
</evidence>
<dbReference type="InterPro" id="IPR008538">
    <property type="entry name" value="Uma2"/>
</dbReference>
<dbReference type="Pfam" id="PF05685">
    <property type="entry name" value="Uma2"/>
    <property type="match status" value="1"/>
</dbReference>
<dbReference type="InterPro" id="IPR012296">
    <property type="entry name" value="Nuclease_put_TT1808"/>
</dbReference>
<keyword evidence="2" id="KW-0255">Endonuclease</keyword>
<name>A0A1H5LP87_9ACTN</name>
<reference evidence="3" key="1">
    <citation type="submission" date="2016-10" db="EMBL/GenBank/DDBJ databases">
        <authorList>
            <person name="Varghese N."/>
            <person name="Submissions S."/>
        </authorList>
    </citation>
    <scope>NUCLEOTIDE SEQUENCE [LARGE SCALE GENOMIC DNA]</scope>
    <source>
        <strain evidence="3">DSM 45237</strain>
    </source>
</reference>
<dbReference type="InterPro" id="IPR011335">
    <property type="entry name" value="Restrct_endonuc-II-like"/>
</dbReference>
<dbReference type="OrthoDB" id="9799703at2"/>
<dbReference type="CDD" id="cd06260">
    <property type="entry name" value="DUF820-like"/>
    <property type="match status" value="1"/>
</dbReference>
<feature type="domain" description="Putative restriction endonuclease" evidence="1">
    <location>
        <begin position="18"/>
        <end position="163"/>
    </location>
</feature>
<dbReference type="Gene3D" id="3.90.1570.10">
    <property type="entry name" value="tt1808, chain A"/>
    <property type="match status" value="1"/>
</dbReference>
<dbReference type="PANTHER" id="PTHR35400">
    <property type="entry name" value="SLR1083 PROTEIN"/>
    <property type="match status" value="1"/>
</dbReference>
<accession>A0A1H5LP87</accession>
<keyword evidence="2" id="KW-0540">Nuclease</keyword>
<dbReference type="STRING" id="561176.SAMN04488561_2696"/>
<gene>
    <name evidence="2" type="ORF">SAMN04488561_2696</name>
</gene>
<evidence type="ECO:0000313" key="3">
    <source>
        <dbReference type="Proteomes" id="UP000181980"/>
    </source>
</evidence>
<dbReference type="Proteomes" id="UP000181980">
    <property type="component" value="Unassembled WGS sequence"/>
</dbReference>
<dbReference type="PANTHER" id="PTHR35400:SF1">
    <property type="entry name" value="SLR1083 PROTEIN"/>
    <property type="match status" value="1"/>
</dbReference>
<dbReference type="SUPFAM" id="SSF52980">
    <property type="entry name" value="Restriction endonuclease-like"/>
    <property type="match status" value="1"/>
</dbReference>
<dbReference type="AlphaFoldDB" id="A0A1H5LP87"/>
<keyword evidence="2" id="KW-0378">Hydrolase</keyword>
<protein>
    <submittedName>
        <fullName evidence="2">Endonuclease, Uma2 family (Restriction endonuclease fold)</fullName>
    </submittedName>
</protein>
<proteinExistence type="predicted"/>
<dbReference type="RefSeq" id="WP_069113507.1">
    <property type="nucleotide sequence ID" value="NZ_FNUC01000003.1"/>
</dbReference>
<dbReference type="EMBL" id="FNUC01000003">
    <property type="protein sequence ID" value="SEE78810.1"/>
    <property type="molecule type" value="Genomic_DNA"/>
</dbReference>